<keyword evidence="2 5" id="KW-0812">Transmembrane</keyword>
<evidence type="ECO:0000256" key="1">
    <source>
        <dbReference type="ARBA" id="ARBA00004141"/>
    </source>
</evidence>
<evidence type="ECO:0000256" key="4">
    <source>
        <dbReference type="ARBA" id="ARBA00023136"/>
    </source>
</evidence>
<protein>
    <recommendedName>
        <fullName evidence="6">MARVEL domain-containing protein</fullName>
    </recommendedName>
</protein>
<name>A0A1V6SS12_9EURO</name>
<dbReference type="InterPro" id="IPR008253">
    <property type="entry name" value="Marvel"/>
</dbReference>
<comment type="caution">
    <text evidence="7">The sequence shown here is derived from an EMBL/GenBank/DDBJ whole genome shotgun (WGS) entry which is preliminary data.</text>
</comment>
<keyword evidence="8" id="KW-1185">Reference proteome</keyword>
<feature type="transmembrane region" description="Helical" evidence="5">
    <location>
        <begin position="43"/>
        <end position="65"/>
    </location>
</feature>
<evidence type="ECO:0000256" key="5">
    <source>
        <dbReference type="SAM" id="Phobius"/>
    </source>
</evidence>
<proteinExistence type="predicted"/>
<keyword evidence="3 5" id="KW-1133">Transmembrane helix</keyword>
<dbReference type="Pfam" id="PF01284">
    <property type="entry name" value="MARVEL"/>
    <property type="match status" value="1"/>
</dbReference>
<reference evidence="8" key="1">
    <citation type="journal article" date="2017" name="Nat. Microbiol.">
        <title>Global analysis of biosynthetic gene clusters reveals vast potential of secondary metabolite production in Penicillium species.</title>
        <authorList>
            <person name="Nielsen J.C."/>
            <person name="Grijseels S."/>
            <person name="Prigent S."/>
            <person name="Ji B."/>
            <person name="Dainat J."/>
            <person name="Nielsen K.F."/>
            <person name="Frisvad J.C."/>
            <person name="Workman M."/>
            <person name="Nielsen J."/>
        </authorList>
    </citation>
    <scope>NUCLEOTIDE SEQUENCE [LARGE SCALE GENOMIC DNA]</scope>
    <source>
        <strain evidence="8">IBT 24891</strain>
    </source>
</reference>
<evidence type="ECO:0000313" key="7">
    <source>
        <dbReference type="EMBL" id="OQE16678.1"/>
    </source>
</evidence>
<feature type="transmembrane region" description="Helical" evidence="5">
    <location>
        <begin position="77"/>
        <end position="98"/>
    </location>
</feature>
<evidence type="ECO:0000259" key="6">
    <source>
        <dbReference type="Pfam" id="PF01284"/>
    </source>
</evidence>
<dbReference type="AlphaFoldDB" id="A0A1V6SS12"/>
<dbReference type="STRING" id="303698.A0A1V6SS12"/>
<dbReference type="EMBL" id="MLKD01000023">
    <property type="protein sequence ID" value="OQE16678.1"/>
    <property type="molecule type" value="Genomic_DNA"/>
</dbReference>
<sequence length="176" mass="20027">MANMESFHTHPLGLVGWIARVVQLISSIIVLGITAWATRDTKTVTVIFTLVISVLTLFFVACSTATSCLTRRHKWHALILIMTDGVLSYLWLTSFIFLSLDFNRISCRIIRWNGETVCSRKYTAEAFSFIAFFTTVLGLVMEILYIYYAKPRVIREKNDAPPEHHLAHNLNEAGLM</sequence>
<evidence type="ECO:0000313" key="8">
    <source>
        <dbReference type="Proteomes" id="UP000191285"/>
    </source>
</evidence>
<feature type="transmembrane region" description="Helical" evidence="5">
    <location>
        <begin position="12"/>
        <end position="37"/>
    </location>
</feature>
<feature type="transmembrane region" description="Helical" evidence="5">
    <location>
        <begin position="126"/>
        <end position="148"/>
    </location>
</feature>
<dbReference type="GO" id="GO:0016020">
    <property type="term" value="C:membrane"/>
    <property type="evidence" value="ECO:0007669"/>
    <property type="project" value="UniProtKB-SubCell"/>
</dbReference>
<comment type="subcellular location">
    <subcellularLocation>
        <location evidence="1">Membrane</location>
        <topology evidence="1">Multi-pass membrane protein</topology>
    </subcellularLocation>
</comment>
<dbReference type="Proteomes" id="UP000191285">
    <property type="component" value="Unassembled WGS sequence"/>
</dbReference>
<accession>A0A1V6SS12</accession>
<keyword evidence="4 5" id="KW-0472">Membrane</keyword>
<organism evidence="7 8">
    <name type="scientific">Penicillium steckii</name>
    <dbReference type="NCBI Taxonomy" id="303698"/>
    <lineage>
        <taxon>Eukaryota</taxon>
        <taxon>Fungi</taxon>
        <taxon>Dikarya</taxon>
        <taxon>Ascomycota</taxon>
        <taxon>Pezizomycotina</taxon>
        <taxon>Eurotiomycetes</taxon>
        <taxon>Eurotiomycetidae</taxon>
        <taxon>Eurotiales</taxon>
        <taxon>Aspergillaceae</taxon>
        <taxon>Penicillium</taxon>
    </lineage>
</organism>
<feature type="domain" description="MARVEL" evidence="6">
    <location>
        <begin position="17"/>
        <end position="140"/>
    </location>
</feature>
<dbReference type="PANTHER" id="PTHR39608">
    <property type="entry name" value="INTEGRAL MEMBRANE PROTEIN (AFU_ORTHOLOGUE AFUA_5G08640)"/>
    <property type="match status" value="1"/>
</dbReference>
<evidence type="ECO:0000256" key="2">
    <source>
        <dbReference type="ARBA" id="ARBA00022692"/>
    </source>
</evidence>
<dbReference type="OrthoDB" id="20872at2759"/>
<evidence type="ECO:0000256" key="3">
    <source>
        <dbReference type="ARBA" id="ARBA00022989"/>
    </source>
</evidence>
<gene>
    <name evidence="7" type="ORF">PENSTE_c023G05575</name>
</gene>
<dbReference type="PANTHER" id="PTHR39608:SF2">
    <property type="entry name" value="MARVEL DOMAIN-CONTAINING PROTEIN"/>
    <property type="match status" value="1"/>
</dbReference>